<evidence type="ECO:0000259" key="7">
    <source>
        <dbReference type="PROSITE" id="PS51918"/>
    </source>
</evidence>
<organism evidence="8 9">
    <name type="scientific">Intestinimonas massiliensis</name>
    <name type="common">ex Afouda et al. 2020</name>
    <dbReference type="NCBI Taxonomy" id="1673721"/>
    <lineage>
        <taxon>Bacteria</taxon>
        <taxon>Bacillati</taxon>
        <taxon>Bacillota</taxon>
        <taxon>Clostridia</taxon>
        <taxon>Eubacteriales</taxon>
        <taxon>Intestinimonas</taxon>
    </lineage>
</organism>
<accession>A0AAW5JQ71</accession>
<dbReference type="CDD" id="cd01335">
    <property type="entry name" value="Radical_SAM"/>
    <property type="match status" value="1"/>
</dbReference>
<dbReference type="PANTHER" id="PTHR43273:SF8">
    <property type="entry name" value="RADICAL SAM DOMAIN PROTEIN"/>
    <property type="match status" value="1"/>
</dbReference>
<dbReference type="GO" id="GO:0051539">
    <property type="term" value="F:4 iron, 4 sulfur cluster binding"/>
    <property type="evidence" value="ECO:0007669"/>
    <property type="project" value="UniProtKB-KW"/>
</dbReference>
<dbReference type="SUPFAM" id="SSF102114">
    <property type="entry name" value="Radical SAM enzymes"/>
    <property type="match status" value="1"/>
</dbReference>
<protein>
    <submittedName>
        <fullName evidence="8">Thioether cross-link-forming SCIFF peptide maturase</fullName>
    </submittedName>
</protein>
<dbReference type="NCBIfam" id="TIGR03974">
    <property type="entry name" value="rSAM_six_Cys"/>
    <property type="match status" value="1"/>
</dbReference>
<dbReference type="NCBIfam" id="TIGR04085">
    <property type="entry name" value="rSAM_more_4Fe4S"/>
    <property type="match status" value="1"/>
</dbReference>
<dbReference type="AlphaFoldDB" id="A0AAW5JQ71"/>
<dbReference type="SFLD" id="SFLDG01384">
    <property type="entry name" value="thioether_bond_formation_requi"/>
    <property type="match status" value="1"/>
</dbReference>
<dbReference type="InterPro" id="IPR024025">
    <property type="entry name" value="SCIFF_rSAM_maturase"/>
</dbReference>
<dbReference type="Proteomes" id="UP001204562">
    <property type="component" value="Unassembled WGS sequence"/>
</dbReference>
<keyword evidence="2" id="KW-0004">4Fe-4S</keyword>
<name>A0AAW5JQ71_9FIRM</name>
<dbReference type="GO" id="GO:0046872">
    <property type="term" value="F:metal ion binding"/>
    <property type="evidence" value="ECO:0007669"/>
    <property type="project" value="UniProtKB-KW"/>
</dbReference>
<dbReference type="PROSITE" id="PS01305">
    <property type="entry name" value="MOAA_NIFB_PQQE"/>
    <property type="match status" value="1"/>
</dbReference>
<evidence type="ECO:0000256" key="5">
    <source>
        <dbReference type="ARBA" id="ARBA00023004"/>
    </source>
</evidence>
<dbReference type="GO" id="GO:0016491">
    <property type="term" value="F:oxidoreductase activity"/>
    <property type="evidence" value="ECO:0007669"/>
    <property type="project" value="InterPro"/>
</dbReference>
<dbReference type="InterPro" id="IPR023867">
    <property type="entry name" value="Sulphatase_maturase_rSAM"/>
</dbReference>
<comment type="cofactor">
    <cofactor evidence="1">
        <name>[4Fe-4S] cluster</name>
        <dbReference type="ChEBI" id="CHEBI:49883"/>
    </cofactor>
</comment>
<dbReference type="InterPro" id="IPR000385">
    <property type="entry name" value="MoaA_NifB_PqqE_Fe-S-bd_CS"/>
</dbReference>
<evidence type="ECO:0000256" key="4">
    <source>
        <dbReference type="ARBA" id="ARBA00022723"/>
    </source>
</evidence>
<evidence type="ECO:0000313" key="8">
    <source>
        <dbReference type="EMBL" id="MCQ4771342.1"/>
    </source>
</evidence>
<dbReference type="SFLD" id="SFLDG01067">
    <property type="entry name" value="SPASM/twitch_domain_containing"/>
    <property type="match status" value="1"/>
</dbReference>
<dbReference type="Pfam" id="PF04055">
    <property type="entry name" value="Radical_SAM"/>
    <property type="match status" value="1"/>
</dbReference>
<dbReference type="InterPro" id="IPR007197">
    <property type="entry name" value="rSAM"/>
</dbReference>
<keyword evidence="6" id="KW-0411">Iron-sulfur</keyword>
<gene>
    <name evidence="8" type="primary">scfB</name>
    <name evidence="8" type="ORF">NE579_12910</name>
</gene>
<dbReference type="Pfam" id="PF13186">
    <property type="entry name" value="SPASM"/>
    <property type="match status" value="1"/>
</dbReference>
<dbReference type="InterPro" id="IPR047602">
    <property type="entry name" value="SPASM_CteB-like"/>
</dbReference>
<proteinExistence type="predicted"/>
<evidence type="ECO:0000313" key="9">
    <source>
        <dbReference type="Proteomes" id="UP001204562"/>
    </source>
</evidence>
<dbReference type="SFLD" id="SFLDG01386">
    <property type="entry name" value="main_SPASM_domain-containing"/>
    <property type="match status" value="1"/>
</dbReference>
<dbReference type="PROSITE" id="PS51918">
    <property type="entry name" value="RADICAL_SAM"/>
    <property type="match status" value="1"/>
</dbReference>
<dbReference type="RefSeq" id="WP_256304541.1">
    <property type="nucleotide sequence ID" value="NZ_JANFYS010000029.1"/>
</dbReference>
<dbReference type="Gene3D" id="3.20.20.70">
    <property type="entry name" value="Aldolase class I"/>
    <property type="match status" value="1"/>
</dbReference>
<evidence type="ECO:0000256" key="3">
    <source>
        <dbReference type="ARBA" id="ARBA00022691"/>
    </source>
</evidence>
<keyword evidence="3" id="KW-0949">S-adenosyl-L-methionine</keyword>
<sequence>MVHTFEALGVKLAVDVNSGAVHVLDDLTYRLLPLVEPPMAEHCPPELLDRLPEYRTEAVEEGWQDLRELAGNGLLFVEDDYVDPAAATALQQSAPIKALCLHVSHDCNLRCQYCFASTGDFGTGRKIMDIETAKRAIDFVIQRSGSRRNIEVDFFGGEPLMAMDTVKATVAYARSIEKKAGKCFRFTITTNGVLLDDENIDYINREMSNAVLSLDGRPQVNDRMRKTVNGKGSYEVIVPKFQKLVAGRGTKDYYLRGTFTHYNLDFAEDVMHMADLGFRNVSVEPVVGEETCGYALKDEDLPVVLEQYEKLAEKLKDRTDVNFFHFNVDLAQGPCVIKRLRGCGAGCEYVAVTPEGDIYPCHQFVGNPAYKIGSLSDGSFDMELSHRFSCLNIYTREECRDCWARFYCSGGCSASNLLVNGDIKKPNHVGCEMERKRLECAIALKALAAGMG</sequence>
<dbReference type="EMBL" id="JANFYS010000029">
    <property type="protein sequence ID" value="MCQ4771342.1"/>
    <property type="molecule type" value="Genomic_DNA"/>
</dbReference>
<dbReference type="InterPro" id="IPR023885">
    <property type="entry name" value="4Fe4S-binding_SPASM_dom"/>
</dbReference>
<dbReference type="InterPro" id="IPR058240">
    <property type="entry name" value="rSAM_sf"/>
</dbReference>
<reference evidence="8" key="1">
    <citation type="submission" date="2022-06" db="EMBL/GenBank/DDBJ databases">
        <title>Isolation of gut microbiota from human fecal samples.</title>
        <authorList>
            <person name="Pamer E.G."/>
            <person name="Barat B."/>
            <person name="Waligurski E."/>
            <person name="Medina S."/>
            <person name="Paddock L."/>
            <person name="Mostad J."/>
        </authorList>
    </citation>
    <scope>NUCLEOTIDE SEQUENCE</scope>
    <source>
        <strain evidence="8">DFI.9.91</strain>
    </source>
</reference>
<dbReference type="CDD" id="cd21124">
    <property type="entry name" value="SPASM_CteB-like"/>
    <property type="match status" value="1"/>
</dbReference>
<evidence type="ECO:0000256" key="2">
    <source>
        <dbReference type="ARBA" id="ARBA00022485"/>
    </source>
</evidence>
<keyword evidence="4" id="KW-0479">Metal-binding</keyword>
<feature type="domain" description="Radical SAM core" evidence="7">
    <location>
        <begin position="93"/>
        <end position="322"/>
    </location>
</feature>
<evidence type="ECO:0000256" key="6">
    <source>
        <dbReference type="ARBA" id="ARBA00023014"/>
    </source>
</evidence>
<evidence type="ECO:0000256" key="1">
    <source>
        <dbReference type="ARBA" id="ARBA00001966"/>
    </source>
</evidence>
<dbReference type="PANTHER" id="PTHR43273">
    <property type="entry name" value="ANAEROBIC SULFATASE-MATURATING ENZYME HOMOLOG ASLB-RELATED"/>
    <property type="match status" value="1"/>
</dbReference>
<dbReference type="SFLD" id="SFLDS00029">
    <property type="entry name" value="Radical_SAM"/>
    <property type="match status" value="1"/>
</dbReference>
<dbReference type="InterPro" id="IPR013785">
    <property type="entry name" value="Aldolase_TIM"/>
</dbReference>
<comment type="caution">
    <text evidence="8">The sequence shown here is derived from an EMBL/GenBank/DDBJ whole genome shotgun (WGS) entry which is preliminary data.</text>
</comment>
<keyword evidence="5" id="KW-0408">Iron</keyword>